<keyword evidence="4" id="KW-0676">Redox-active center</keyword>
<name>A0A9D1T1E4_9BACT</name>
<reference evidence="8" key="1">
    <citation type="submission" date="2020-10" db="EMBL/GenBank/DDBJ databases">
        <authorList>
            <person name="Gilroy R."/>
        </authorList>
    </citation>
    <scope>NUCLEOTIDE SEQUENCE</scope>
    <source>
        <strain evidence="8">10669</strain>
    </source>
</reference>
<comment type="subcellular location">
    <subcellularLocation>
        <location evidence="1">Cell envelope</location>
    </subcellularLocation>
</comment>
<keyword evidence="3" id="KW-1015">Disulfide bond</keyword>
<dbReference type="Proteomes" id="UP000886812">
    <property type="component" value="Unassembled WGS sequence"/>
</dbReference>
<feature type="region of interest" description="Disordered" evidence="5">
    <location>
        <begin position="396"/>
        <end position="418"/>
    </location>
</feature>
<evidence type="ECO:0000259" key="7">
    <source>
        <dbReference type="PROSITE" id="PS51352"/>
    </source>
</evidence>
<dbReference type="Pfam" id="PF00085">
    <property type="entry name" value="Thioredoxin"/>
    <property type="match status" value="1"/>
</dbReference>
<dbReference type="GO" id="GO:0017004">
    <property type="term" value="P:cytochrome complex assembly"/>
    <property type="evidence" value="ECO:0007669"/>
    <property type="project" value="UniProtKB-KW"/>
</dbReference>
<dbReference type="EMBL" id="DVOG01000116">
    <property type="protein sequence ID" value="HIV04374.1"/>
    <property type="molecule type" value="Genomic_DNA"/>
</dbReference>
<dbReference type="InterPro" id="IPR036249">
    <property type="entry name" value="Thioredoxin-like_sf"/>
</dbReference>
<proteinExistence type="predicted"/>
<dbReference type="PROSITE" id="PS51352">
    <property type="entry name" value="THIOREDOXIN_2"/>
    <property type="match status" value="1"/>
</dbReference>
<evidence type="ECO:0000313" key="9">
    <source>
        <dbReference type="Proteomes" id="UP000886812"/>
    </source>
</evidence>
<dbReference type="SUPFAM" id="SSF52833">
    <property type="entry name" value="Thioredoxin-like"/>
    <property type="match status" value="1"/>
</dbReference>
<feature type="chain" id="PRO_5039023349" evidence="6">
    <location>
        <begin position="26"/>
        <end position="740"/>
    </location>
</feature>
<comment type="caution">
    <text evidence="8">The sequence shown here is derived from an EMBL/GenBank/DDBJ whole genome shotgun (WGS) entry which is preliminary data.</text>
</comment>
<dbReference type="AlphaFoldDB" id="A0A9D1T1E4"/>
<keyword evidence="2" id="KW-0201">Cytochrome c-type biogenesis</keyword>
<gene>
    <name evidence="8" type="ORF">IAC75_04390</name>
</gene>
<dbReference type="CDD" id="cd02966">
    <property type="entry name" value="TlpA_like_family"/>
    <property type="match status" value="1"/>
</dbReference>
<keyword evidence="6" id="KW-0732">Signal</keyword>
<dbReference type="PANTHER" id="PTHR42852:SF6">
    <property type="entry name" value="THIOL:DISULFIDE INTERCHANGE PROTEIN DSBE"/>
    <property type="match status" value="1"/>
</dbReference>
<evidence type="ECO:0000256" key="1">
    <source>
        <dbReference type="ARBA" id="ARBA00004196"/>
    </source>
</evidence>
<dbReference type="InterPro" id="IPR013766">
    <property type="entry name" value="Thioredoxin_domain"/>
</dbReference>
<accession>A0A9D1T1E4</accession>
<protein>
    <submittedName>
        <fullName evidence="8">Redoxin domain-containing protein</fullName>
    </submittedName>
</protein>
<evidence type="ECO:0000256" key="4">
    <source>
        <dbReference type="ARBA" id="ARBA00023284"/>
    </source>
</evidence>
<evidence type="ECO:0000256" key="2">
    <source>
        <dbReference type="ARBA" id="ARBA00022748"/>
    </source>
</evidence>
<reference evidence="8" key="2">
    <citation type="journal article" date="2021" name="PeerJ">
        <title>Extensive microbial diversity within the chicken gut microbiome revealed by metagenomics and culture.</title>
        <authorList>
            <person name="Gilroy R."/>
            <person name="Ravi A."/>
            <person name="Getino M."/>
            <person name="Pursley I."/>
            <person name="Horton D.L."/>
            <person name="Alikhan N.F."/>
            <person name="Baker D."/>
            <person name="Gharbi K."/>
            <person name="Hall N."/>
            <person name="Watson M."/>
            <person name="Adriaenssens E.M."/>
            <person name="Foster-Nyarko E."/>
            <person name="Jarju S."/>
            <person name="Secka A."/>
            <person name="Antonio M."/>
            <person name="Oren A."/>
            <person name="Chaudhuri R.R."/>
            <person name="La Ragione R."/>
            <person name="Hildebrand F."/>
            <person name="Pallen M.J."/>
        </authorList>
    </citation>
    <scope>NUCLEOTIDE SEQUENCE</scope>
    <source>
        <strain evidence="8">10669</strain>
    </source>
</reference>
<sequence>MFLKYPALFALATLPLLAFPPQSAAAPAPVARERPAAAENAPEITSLPVSGIPRVWLQGDPVEAWKKDEVCIFEFWATWCGPCLAAIPHLNALHRQISDEKLPARIVGVNVFDESSPARLKKFLAARPVPPEYAVAIDAEKTATREWLRPLDVSGIPFALAVRGGRILWKGNPNALSPELLRALCDENFSQEKRKSETREREGAARAEMRRILKLHADGDPAADAALRAFLGNAAVAADDKLSLADALCLRALAAEDFSRTNALLRLKAEAFPQDFSAQMSVARFILETEDIPERARDLALAEACVERADALCDGDSGKKIRAQTTAAEIFSRRGDVPAQRAALRCAWEASAAFARLNELAAKLPDDGGPDAARLADVLSGNAAVPADFVPRENDARVPAAPAEAAPQPPPRPSASPEARETLALLNDLDWIQGAPPQTLPENGVAFLDIWLAPEPGPFEPLWHRIPARRIDELLGRAAESVPVCVLALEHSPGRIEKTLAFPRFATRRPVADLSAAGDDGEAFLKKLGVEELPAVVALRDGKPIWRGVAQDIPAWLVDAALNRDFAPEKFRERRAAERAEYDAVFLELVNIRKRIIESGDPAATEDLVALRERLTKFPALDMIAAEILAGTFYAKKDYAGVGAVCAGILKKYPSLNFIAEHQLKILNANLNLRAENLPVVILACRNILAAGTPHATSYWLLLSRTYEECGDIPNAVFAAACARDASREYENLRRAENAR</sequence>
<evidence type="ECO:0000256" key="6">
    <source>
        <dbReference type="SAM" id="SignalP"/>
    </source>
</evidence>
<dbReference type="InterPro" id="IPR050553">
    <property type="entry name" value="Thioredoxin_ResA/DsbE_sf"/>
</dbReference>
<dbReference type="Gene3D" id="3.40.30.10">
    <property type="entry name" value="Glutaredoxin"/>
    <property type="match status" value="1"/>
</dbReference>
<evidence type="ECO:0000256" key="5">
    <source>
        <dbReference type="SAM" id="MobiDB-lite"/>
    </source>
</evidence>
<evidence type="ECO:0000256" key="3">
    <source>
        <dbReference type="ARBA" id="ARBA00023157"/>
    </source>
</evidence>
<feature type="domain" description="Thioredoxin" evidence="7">
    <location>
        <begin position="35"/>
        <end position="190"/>
    </location>
</feature>
<evidence type="ECO:0000313" key="8">
    <source>
        <dbReference type="EMBL" id="HIV04374.1"/>
    </source>
</evidence>
<feature type="compositionally biased region" description="Low complexity" evidence="5">
    <location>
        <begin position="397"/>
        <end position="406"/>
    </location>
</feature>
<feature type="signal peptide" evidence="6">
    <location>
        <begin position="1"/>
        <end position="25"/>
    </location>
</feature>
<dbReference type="GO" id="GO:0030313">
    <property type="term" value="C:cell envelope"/>
    <property type="evidence" value="ECO:0007669"/>
    <property type="project" value="UniProtKB-SubCell"/>
</dbReference>
<dbReference type="PANTHER" id="PTHR42852">
    <property type="entry name" value="THIOL:DISULFIDE INTERCHANGE PROTEIN DSBE"/>
    <property type="match status" value="1"/>
</dbReference>
<organism evidence="8 9">
    <name type="scientific">Candidatus Spyradosoma merdigallinarum</name>
    <dbReference type="NCBI Taxonomy" id="2840950"/>
    <lineage>
        <taxon>Bacteria</taxon>
        <taxon>Pseudomonadati</taxon>
        <taxon>Verrucomicrobiota</taxon>
        <taxon>Opitutia</taxon>
        <taxon>Opitutia incertae sedis</taxon>
        <taxon>Candidatus Spyradosoma</taxon>
    </lineage>
</organism>